<reference evidence="1 2" key="1">
    <citation type="submission" date="2013-11" db="EMBL/GenBank/DDBJ databases">
        <title>Draft genome of the bovine lungworm Dictyocaulus viviparus.</title>
        <authorList>
            <person name="Mitreva M."/>
        </authorList>
    </citation>
    <scope>NUCLEOTIDE SEQUENCE [LARGE SCALE GENOMIC DNA]</scope>
    <source>
        <strain evidence="1 2">HannoverDv2000</strain>
    </source>
</reference>
<protein>
    <submittedName>
        <fullName evidence="1">Uncharacterized protein</fullName>
    </submittedName>
</protein>
<keyword evidence="2" id="KW-1185">Reference proteome</keyword>
<evidence type="ECO:0000313" key="1">
    <source>
        <dbReference type="EMBL" id="KJH46391.1"/>
    </source>
</evidence>
<evidence type="ECO:0000313" key="2">
    <source>
        <dbReference type="Proteomes" id="UP000053766"/>
    </source>
</evidence>
<name>A0A0D8XVL1_DICVI</name>
<dbReference type="STRING" id="29172.A0A0D8XVL1"/>
<reference evidence="2" key="2">
    <citation type="journal article" date="2016" name="Sci. Rep.">
        <title>Dictyocaulus viviparus genome, variome and transcriptome elucidate lungworm biology and support future intervention.</title>
        <authorList>
            <person name="McNulty S.N."/>
            <person name="Strube C."/>
            <person name="Rosa B.A."/>
            <person name="Martin J.C."/>
            <person name="Tyagi R."/>
            <person name="Choi Y.J."/>
            <person name="Wang Q."/>
            <person name="Hallsworth Pepin K."/>
            <person name="Zhang X."/>
            <person name="Ozersky P."/>
            <person name="Wilson R.K."/>
            <person name="Sternberg P.W."/>
            <person name="Gasser R.B."/>
            <person name="Mitreva M."/>
        </authorList>
    </citation>
    <scope>NUCLEOTIDE SEQUENCE [LARGE SCALE GENOMIC DNA]</scope>
    <source>
        <strain evidence="2">HannoverDv2000</strain>
    </source>
</reference>
<dbReference type="AlphaFoldDB" id="A0A0D8XVL1"/>
<proteinExistence type="predicted"/>
<dbReference type="Proteomes" id="UP000053766">
    <property type="component" value="Unassembled WGS sequence"/>
</dbReference>
<dbReference type="OrthoDB" id="14187at2759"/>
<dbReference type="EMBL" id="KN716355">
    <property type="protein sequence ID" value="KJH46391.1"/>
    <property type="molecule type" value="Genomic_DNA"/>
</dbReference>
<sequence>MAFLQGEELGQSPREAVTLTLEALKCGKRFHATVSLDTDTGLKQTLALVSDYNSLMKDFPLNELVSATDLDSIKVALGNVTLTLEALKCGKRFHATVSLDTDTEHVLS</sequence>
<gene>
    <name evidence="1" type="ORF">DICVIV_07559</name>
</gene>
<organism evidence="1 2">
    <name type="scientific">Dictyocaulus viviparus</name>
    <name type="common">Bovine lungworm</name>
    <dbReference type="NCBI Taxonomy" id="29172"/>
    <lineage>
        <taxon>Eukaryota</taxon>
        <taxon>Metazoa</taxon>
        <taxon>Ecdysozoa</taxon>
        <taxon>Nematoda</taxon>
        <taxon>Chromadorea</taxon>
        <taxon>Rhabditida</taxon>
        <taxon>Rhabditina</taxon>
        <taxon>Rhabditomorpha</taxon>
        <taxon>Strongyloidea</taxon>
        <taxon>Metastrongylidae</taxon>
        <taxon>Dictyocaulus</taxon>
    </lineage>
</organism>
<accession>A0A0D8XVL1</accession>